<dbReference type="GO" id="GO:0006633">
    <property type="term" value="P:fatty acid biosynthetic process"/>
    <property type="evidence" value="ECO:0007669"/>
    <property type="project" value="UniProtKB-UniPathway"/>
</dbReference>
<evidence type="ECO:0000256" key="2">
    <source>
        <dbReference type="SAM" id="MobiDB-lite"/>
    </source>
</evidence>
<organism evidence="6 7">
    <name type="scientific">Edaphochlamys debaryana</name>
    <dbReference type="NCBI Taxonomy" id="47281"/>
    <lineage>
        <taxon>Eukaryota</taxon>
        <taxon>Viridiplantae</taxon>
        <taxon>Chlorophyta</taxon>
        <taxon>core chlorophytes</taxon>
        <taxon>Chlorophyceae</taxon>
        <taxon>CS clade</taxon>
        <taxon>Chlamydomonadales</taxon>
        <taxon>Chlamydomonadales incertae sedis</taxon>
        <taxon>Edaphochlamys</taxon>
    </lineage>
</organism>
<dbReference type="OrthoDB" id="329835at2759"/>
<dbReference type="GO" id="GO:0016020">
    <property type="term" value="C:membrane"/>
    <property type="evidence" value="ECO:0007669"/>
    <property type="project" value="InterPro"/>
</dbReference>
<keyword evidence="3" id="KW-0812">Transmembrane</keyword>
<proteinExistence type="inferred from homology"/>
<keyword evidence="3" id="KW-0472">Membrane</keyword>
<accession>A0A835XYL0</accession>
<gene>
    <name evidence="6" type="ORF">HYH03_010728</name>
</gene>
<dbReference type="InterPro" id="IPR016039">
    <property type="entry name" value="Thiolase-like"/>
</dbReference>
<dbReference type="AlphaFoldDB" id="A0A835XYL0"/>
<dbReference type="UniPathway" id="UPA00094"/>
<evidence type="ECO:0000256" key="1">
    <source>
        <dbReference type="PIRNR" id="PIRNR036417"/>
    </source>
</evidence>
<comment type="similarity">
    <text evidence="1">Belongs to the thiolase-like superfamily. Chalcone/stilbene synthases family.</text>
</comment>
<keyword evidence="3" id="KW-1133">Transmembrane helix</keyword>
<sequence length="528" mass="55734">MASLLPSLLPGSSPRVYLVDLSVYKPPEDWKCDQRAVAQHWRDTGRYTLEDIEFQERVYARSGLSDNRTHLPPWLNPQHCGNEPRTDLAAAEQEARLAMTGAVQALLDKTGLQPKDVDILVTTCSIYCPTPSLASLLVNAFGMRPDVQSYALGGMGCANGVVAVNLLADLLKARPNCNALFVTTETTTPAYYQGTDRHRLVTNLLFRTGAAAVLLSNKPGMGARAKYALRHCVRVHTGARPEAFGAIHYSPDAQGINGIYLGKNVVTEASRGLAMALTKVAPHVLTWGQLAEAAAAHVRQRLSGGGRRRDAGKGKDGQQLEAAAPSVIKAEASAGPGSNGGGAAPSSPPSPPAASASAKSSSAATSAPGSGASGPAPYRPNFQQSTIRHFLLHAGGAKVLDGLGDALQIDAGRLGPSRAVLRDYGNVSSSSTWYTLAHVETEVGVRAGERVMQVGVGSGIKCGVNVWQALRDVREVHPAWAHLLSPEQRLRLGAPLDVSLGLQHLLRRLLFAAVVLLLALVAGRVAGR</sequence>
<feature type="region of interest" description="Disordered" evidence="2">
    <location>
        <begin position="301"/>
        <end position="380"/>
    </location>
</feature>
<dbReference type="SUPFAM" id="SSF53901">
    <property type="entry name" value="Thiolase-like"/>
    <property type="match status" value="2"/>
</dbReference>
<feature type="transmembrane region" description="Helical" evidence="3">
    <location>
        <begin position="509"/>
        <end position="527"/>
    </location>
</feature>
<dbReference type="Pfam" id="PF08392">
    <property type="entry name" value="FAE1_CUT1_RppA"/>
    <property type="match status" value="1"/>
</dbReference>
<dbReference type="InterPro" id="IPR013601">
    <property type="entry name" value="FAE1_typ3_polyketide_synth"/>
</dbReference>
<evidence type="ECO:0000256" key="3">
    <source>
        <dbReference type="SAM" id="Phobius"/>
    </source>
</evidence>
<dbReference type="Pfam" id="PF02797">
    <property type="entry name" value="Chal_sti_synt_C"/>
    <property type="match status" value="1"/>
</dbReference>
<dbReference type="EC" id="2.3.1.-" evidence="1"/>
<keyword evidence="1" id="KW-0012">Acyltransferase</keyword>
<dbReference type="PIRSF" id="PIRSF036417">
    <property type="entry name" value="3-ktacl-CoA_syn"/>
    <property type="match status" value="1"/>
</dbReference>
<reference evidence="6" key="1">
    <citation type="journal article" date="2020" name="bioRxiv">
        <title>Comparative genomics of Chlamydomonas.</title>
        <authorList>
            <person name="Craig R.J."/>
            <person name="Hasan A.R."/>
            <person name="Ness R.W."/>
            <person name="Keightley P.D."/>
        </authorList>
    </citation>
    <scope>NUCLEOTIDE SEQUENCE</scope>
    <source>
        <strain evidence="6">CCAP 11/70</strain>
    </source>
</reference>
<feature type="compositionally biased region" description="Low complexity" evidence="2">
    <location>
        <begin position="353"/>
        <end position="376"/>
    </location>
</feature>
<evidence type="ECO:0000313" key="6">
    <source>
        <dbReference type="EMBL" id="KAG2490806.1"/>
    </source>
</evidence>
<feature type="domain" description="Chalcone/stilbene synthase C-terminal" evidence="4">
    <location>
        <begin position="390"/>
        <end position="442"/>
    </location>
</feature>
<evidence type="ECO:0000259" key="5">
    <source>
        <dbReference type="Pfam" id="PF08392"/>
    </source>
</evidence>
<dbReference type="PANTHER" id="PTHR31561">
    <property type="entry name" value="3-KETOACYL-COA SYNTHASE"/>
    <property type="match status" value="1"/>
</dbReference>
<feature type="domain" description="FAE" evidence="5">
    <location>
        <begin position="15"/>
        <end position="299"/>
    </location>
</feature>
<dbReference type="EMBL" id="JAEHOE010000058">
    <property type="protein sequence ID" value="KAG2490806.1"/>
    <property type="molecule type" value="Genomic_DNA"/>
</dbReference>
<feature type="compositionally biased region" description="Basic and acidic residues" evidence="2">
    <location>
        <begin position="307"/>
        <end position="318"/>
    </location>
</feature>
<dbReference type="Gene3D" id="3.40.47.10">
    <property type="match status" value="1"/>
</dbReference>
<evidence type="ECO:0000313" key="7">
    <source>
        <dbReference type="Proteomes" id="UP000612055"/>
    </source>
</evidence>
<keyword evidence="1" id="KW-0808">Transferase</keyword>
<dbReference type="InterPro" id="IPR012392">
    <property type="entry name" value="3-ktacl-CoA_syn"/>
</dbReference>
<name>A0A835XYL0_9CHLO</name>
<dbReference type="Proteomes" id="UP000612055">
    <property type="component" value="Unassembled WGS sequence"/>
</dbReference>
<protein>
    <recommendedName>
        <fullName evidence="1">3-ketoacyl-CoA synthase</fullName>
        <ecNumber evidence="1">2.3.1.-</ecNumber>
    </recommendedName>
</protein>
<keyword evidence="7" id="KW-1185">Reference proteome</keyword>
<dbReference type="GO" id="GO:0016747">
    <property type="term" value="F:acyltransferase activity, transferring groups other than amino-acyl groups"/>
    <property type="evidence" value="ECO:0007669"/>
    <property type="project" value="InterPro"/>
</dbReference>
<comment type="caution">
    <text evidence="6">The sequence shown here is derived from an EMBL/GenBank/DDBJ whole genome shotgun (WGS) entry which is preliminary data.</text>
</comment>
<comment type="pathway">
    <text evidence="1">Lipid metabolism; fatty acid biosynthesis.</text>
</comment>
<evidence type="ECO:0000259" key="4">
    <source>
        <dbReference type="Pfam" id="PF02797"/>
    </source>
</evidence>
<dbReference type="InterPro" id="IPR012328">
    <property type="entry name" value="Chalcone/stilbene_synt_C"/>
</dbReference>